<sequence>MNRKKIYNLEFPSYCEKLNIGGHVFKRVKDYEKQVKSLQHLTTVLSEYSISANTGSHNITAFVELPIKEKKAVFPWDKNNATALNDILVLLSIFTGRDVFLDEPLDKPSAIIADPRKYQWGGSLRCSIPYKETKKDQDLGYNIGFEEGLNKIYSLIRTDQWLKKYQDGYFLLLLKHAEKRQILETAFVLHWTILEHLFTLHNRKWLSDEQIRKLPSAEKISFLLVEYALSSEITKPNKKRISELAGVRNRLVHFGKFLDARAEKNAELVIRLTEFIVAKILGLLPSNVFNTIERLEQFFNSSSK</sequence>
<dbReference type="EMBL" id="NOZQ01000003">
    <property type="protein sequence ID" value="OYD17569.1"/>
    <property type="molecule type" value="Genomic_DNA"/>
</dbReference>
<evidence type="ECO:0008006" key="3">
    <source>
        <dbReference type="Google" id="ProtNLM"/>
    </source>
</evidence>
<gene>
    <name evidence="1" type="ORF">CH333_00120</name>
</gene>
<evidence type="ECO:0000313" key="2">
    <source>
        <dbReference type="Proteomes" id="UP000215215"/>
    </source>
</evidence>
<proteinExistence type="predicted"/>
<protein>
    <recommendedName>
        <fullName evidence="3">Apea-like HEPN domain-containing protein</fullName>
    </recommendedName>
</protein>
<accession>A0A235BZI2</accession>
<name>A0A235BZI2_UNCW3</name>
<comment type="caution">
    <text evidence="1">The sequence shown here is derived from an EMBL/GenBank/DDBJ whole genome shotgun (WGS) entry which is preliminary data.</text>
</comment>
<reference evidence="1 2" key="1">
    <citation type="submission" date="2017-07" db="EMBL/GenBank/DDBJ databases">
        <title>Recovery of genomes from metagenomes via a dereplication, aggregation, and scoring strategy.</title>
        <authorList>
            <person name="Sieber C.M."/>
            <person name="Probst A.J."/>
            <person name="Sharrar A."/>
            <person name="Thomas B.C."/>
            <person name="Hess M."/>
            <person name="Tringe S.G."/>
            <person name="Banfield J.F."/>
        </authorList>
    </citation>
    <scope>NUCLEOTIDE SEQUENCE [LARGE SCALE GENOMIC DNA]</scope>
    <source>
        <strain evidence="1">JGI_Cruoil_03_44_89</strain>
    </source>
</reference>
<dbReference type="AlphaFoldDB" id="A0A235BZI2"/>
<evidence type="ECO:0000313" key="1">
    <source>
        <dbReference type="EMBL" id="OYD17569.1"/>
    </source>
</evidence>
<organism evidence="1 2">
    <name type="scientific">candidate division WOR-3 bacterium JGI_Cruoil_03_44_89</name>
    <dbReference type="NCBI Taxonomy" id="1973748"/>
    <lineage>
        <taxon>Bacteria</taxon>
        <taxon>Bacteria division WOR-3</taxon>
    </lineage>
</organism>
<dbReference type="Proteomes" id="UP000215215">
    <property type="component" value="Unassembled WGS sequence"/>
</dbReference>